<proteinExistence type="predicted"/>
<keyword evidence="2" id="KW-0812">Transmembrane</keyword>
<sequence>MNQPQPQNPPVPADAIEPPGPYAQPGPRTQDAAYPPGPPRRSTTGRVLTAVGVIIAVVVVGLGALFLVDLTMSQTTTTHRSYDAVDSVELVADGDVTVHAAEGGIEVDAIAHSGLRQPTYSADESASRLEITHRCGWAIALPRCSGELDVTVPAGTEVVIRTENGDVVASGLAGDVSLNTSNGAVEATDIGGPLTAHSSNGDVDITSSQGDVETSTSNGRVSVVGVEGSVTADTTNGRITIDSVTGDASANNSNGSVEISAVGGSIDAETSNGDVTVTGDGEPVALTMSTSNGDETIEGPIDPDAERTVEISSSNGDVAYLDR</sequence>
<evidence type="ECO:0000256" key="1">
    <source>
        <dbReference type="SAM" id="MobiDB-lite"/>
    </source>
</evidence>
<keyword evidence="2" id="KW-1133">Transmembrane helix</keyword>
<accession>A0ABP8WW17</accession>
<comment type="caution">
    <text evidence="3">The sequence shown here is derived from an EMBL/GenBank/DDBJ whole genome shotgun (WGS) entry which is preliminary data.</text>
</comment>
<name>A0ABP8WW17_9MICO</name>
<feature type="region of interest" description="Disordered" evidence="1">
    <location>
        <begin position="1"/>
        <end position="41"/>
    </location>
</feature>
<dbReference type="Gene3D" id="2.60.450.20">
    <property type="match status" value="1"/>
</dbReference>
<dbReference type="InterPro" id="IPR047002">
    <property type="entry name" value="Tcp10_C_sf"/>
</dbReference>
<feature type="transmembrane region" description="Helical" evidence="2">
    <location>
        <begin position="47"/>
        <end position="68"/>
    </location>
</feature>
<gene>
    <name evidence="3" type="ORF">GCM10023198_14330</name>
</gene>
<dbReference type="RefSeq" id="WP_253870832.1">
    <property type="nucleotide sequence ID" value="NZ_BAABHM010000007.1"/>
</dbReference>
<evidence type="ECO:0000313" key="3">
    <source>
        <dbReference type="EMBL" id="GAA4695551.1"/>
    </source>
</evidence>
<evidence type="ECO:0000256" key="2">
    <source>
        <dbReference type="SAM" id="Phobius"/>
    </source>
</evidence>
<keyword evidence="4" id="KW-1185">Reference proteome</keyword>
<organism evidence="3 4">
    <name type="scientific">Promicromonospora umidemergens</name>
    <dbReference type="NCBI Taxonomy" id="629679"/>
    <lineage>
        <taxon>Bacteria</taxon>
        <taxon>Bacillati</taxon>
        <taxon>Actinomycetota</taxon>
        <taxon>Actinomycetes</taxon>
        <taxon>Micrococcales</taxon>
        <taxon>Promicromonosporaceae</taxon>
        <taxon>Promicromonospora</taxon>
    </lineage>
</organism>
<reference evidence="4" key="1">
    <citation type="journal article" date="2019" name="Int. J. Syst. Evol. Microbiol.">
        <title>The Global Catalogue of Microorganisms (GCM) 10K type strain sequencing project: providing services to taxonomists for standard genome sequencing and annotation.</title>
        <authorList>
            <consortium name="The Broad Institute Genomics Platform"/>
            <consortium name="The Broad Institute Genome Sequencing Center for Infectious Disease"/>
            <person name="Wu L."/>
            <person name="Ma J."/>
        </authorList>
    </citation>
    <scope>NUCLEOTIDE SEQUENCE [LARGE SCALE GENOMIC DNA]</scope>
    <source>
        <strain evidence="4">JCM 17975</strain>
    </source>
</reference>
<protein>
    <recommendedName>
        <fullName evidence="5">Adhesin</fullName>
    </recommendedName>
</protein>
<evidence type="ECO:0000313" key="4">
    <source>
        <dbReference type="Proteomes" id="UP001500843"/>
    </source>
</evidence>
<dbReference type="EMBL" id="BAABHM010000007">
    <property type="protein sequence ID" value="GAA4695551.1"/>
    <property type="molecule type" value="Genomic_DNA"/>
</dbReference>
<evidence type="ECO:0008006" key="5">
    <source>
        <dbReference type="Google" id="ProtNLM"/>
    </source>
</evidence>
<feature type="compositionally biased region" description="Pro residues" evidence="1">
    <location>
        <begin position="1"/>
        <end position="24"/>
    </location>
</feature>
<keyword evidence="2" id="KW-0472">Membrane</keyword>
<dbReference type="Proteomes" id="UP001500843">
    <property type="component" value="Unassembled WGS sequence"/>
</dbReference>